<organism evidence="3 4">
    <name type="scientific">Nocardioides daedukensis</name>
    <dbReference type="NCBI Taxonomy" id="634462"/>
    <lineage>
        <taxon>Bacteria</taxon>
        <taxon>Bacillati</taxon>
        <taxon>Actinomycetota</taxon>
        <taxon>Actinomycetes</taxon>
        <taxon>Propionibacteriales</taxon>
        <taxon>Nocardioidaceae</taxon>
        <taxon>Nocardioides</taxon>
    </lineage>
</organism>
<dbReference type="Pfam" id="PF02604">
    <property type="entry name" value="PhdYeFM_antitox"/>
    <property type="match status" value="1"/>
</dbReference>
<sequence>MTTIPLTEAKAKLNELVDEAVTMHERITITRRGRPAAMLISVEDWDSLQETLHWQAVPGIHDDIAEARRELAEGAGFNESQAREALGLAPRE</sequence>
<dbReference type="NCBIfam" id="TIGR01552">
    <property type="entry name" value="phd_fam"/>
    <property type="match status" value="1"/>
</dbReference>
<dbReference type="InterPro" id="IPR036165">
    <property type="entry name" value="YefM-like_sf"/>
</dbReference>
<comment type="function">
    <text evidence="2">Antitoxin component of a type II toxin-antitoxin (TA) system.</text>
</comment>
<dbReference type="Proteomes" id="UP000540656">
    <property type="component" value="Unassembled WGS sequence"/>
</dbReference>
<accession>A0A7Y9UTU7</accession>
<evidence type="ECO:0000313" key="3">
    <source>
        <dbReference type="EMBL" id="NYG59204.1"/>
    </source>
</evidence>
<dbReference type="AlphaFoldDB" id="A0A7Y9UTU7"/>
<comment type="similarity">
    <text evidence="1 2">Belongs to the phD/YefM antitoxin family.</text>
</comment>
<dbReference type="EMBL" id="JACCAA010000001">
    <property type="protein sequence ID" value="NYG59204.1"/>
    <property type="molecule type" value="Genomic_DNA"/>
</dbReference>
<dbReference type="Gene3D" id="1.10.1220.170">
    <property type="match status" value="1"/>
</dbReference>
<dbReference type="InterPro" id="IPR051405">
    <property type="entry name" value="phD/YefM_antitoxin"/>
</dbReference>
<gene>
    <name evidence="3" type="ORF">BJ980_002127</name>
</gene>
<reference evidence="3 4" key="1">
    <citation type="submission" date="2020-07" db="EMBL/GenBank/DDBJ databases">
        <title>Sequencing the genomes of 1000 actinobacteria strains.</title>
        <authorList>
            <person name="Klenk H.-P."/>
        </authorList>
    </citation>
    <scope>NUCLEOTIDE SEQUENCE [LARGE SCALE GENOMIC DNA]</scope>
    <source>
        <strain evidence="3 4">DSM 23819</strain>
    </source>
</reference>
<evidence type="ECO:0000256" key="2">
    <source>
        <dbReference type="RuleBase" id="RU362080"/>
    </source>
</evidence>
<keyword evidence="4" id="KW-1185">Reference proteome</keyword>
<dbReference type="PANTHER" id="PTHR33713">
    <property type="entry name" value="ANTITOXIN YAFN-RELATED"/>
    <property type="match status" value="1"/>
</dbReference>
<protein>
    <recommendedName>
        <fullName evidence="2">Antitoxin</fullName>
    </recommendedName>
</protein>
<comment type="caution">
    <text evidence="3">The sequence shown here is derived from an EMBL/GenBank/DDBJ whole genome shotgun (WGS) entry which is preliminary data.</text>
</comment>
<dbReference type="RefSeq" id="WP_179502279.1">
    <property type="nucleotide sequence ID" value="NZ_JACCAA010000001.1"/>
</dbReference>
<proteinExistence type="inferred from homology"/>
<dbReference type="SUPFAM" id="SSF143120">
    <property type="entry name" value="YefM-like"/>
    <property type="match status" value="1"/>
</dbReference>
<evidence type="ECO:0000313" key="4">
    <source>
        <dbReference type="Proteomes" id="UP000540656"/>
    </source>
</evidence>
<dbReference type="PANTHER" id="PTHR33713:SF10">
    <property type="entry name" value="ANTITOXIN YAFN"/>
    <property type="match status" value="1"/>
</dbReference>
<name>A0A7Y9UTU7_9ACTN</name>
<dbReference type="InterPro" id="IPR006442">
    <property type="entry name" value="Antitoxin_Phd/YefM"/>
</dbReference>
<dbReference type="Gene3D" id="3.40.1620.10">
    <property type="entry name" value="YefM-like domain"/>
    <property type="match status" value="1"/>
</dbReference>
<evidence type="ECO:0000256" key="1">
    <source>
        <dbReference type="ARBA" id="ARBA00009981"/>
    </source>
</evidence>